<evidence type="ECO:0000313" key="11">
    <source>
        <dbReference type="Proteomes" id="UP000308167"/>
    </source>
</evidence>
<keyword evidence="11" id="KW-1185">Reference proteome</keyword>
<dbReference type="CDD" id="cd17320">
    <property type="entry name" value="MFS_MdfA_MDR_like"/>
    <property type="match status" value="1"/>
</dbReference>
<gene>
    <name evidence="10" type="primary">bcr</name>
    <name evidence="10" type="ORF">SAMEA1410922_00235</name>
</gene>
<feature type="transmembrane region" description="Helical" evidence="8">
    <location>
        <begin position="12"/>
        <end position="32"/>
    </location>
</feature>
<dbReference type="RefSeq" id="WP_135709100.1">
    <property type="nucleotide sequence ID" value="NZ_CABFKI010000001.1"/>
</dbReference>
<protein>
    <recommendedName>
        <fullName evidence="8">Bcr/CflA family efflux transporter</fullName>
    </recommendedName>
</protein>
<feature type="transmembrane region" description="Helical" evidence="8">
    <location>
        <begin position="221"/>
        <end position="251"/>
    </location>
</feature>
<keyword evidence="8" id="KW-0997">Cell inner membrane</keyword>
<dbReference type="Proteomes" id="UP000308167">
    <property type="component" value="Unassembled WGS sequence"/>
</dbReference>
<feature type="transmembrane region" description="Helical" evidence="8">
    <location>
        <begin position="52"/>
        <end position="71"/>
    </location>
</feature>
<keyword evidence="7 8" id="KW-0472">Membrane</keyword>
<evidence type="ECO:0000256" key="8">
    <source>
        <dbReference type="RuleBase" id="RU365088"/>
    </source>
</evidence>
<evidence type="ECO:0000256" key="6">
    <source>
        <dbReference type="ARBA" id="ARBA00022989"/>
    </source>
</evidence>
<name>A0ABY6TH75_9PAST</name>
<accession>A0ABY6TH75</accession>
<evidence type="ECO:0000256" key="2">
    <source>
        <dbReference type="ARBA" id="ARBA00006236"/>
    </source>
</evidence>
<keyword evidence="4" id="KW-1003">Cell membrane</keyword>
<dbReference type="NCBIfam" id="TIGR00710">
    <property type="entry name" value="efflux_Bcr_CflA"/>
    <property type="match status" value="1"/>
</dbReference>
<reference evidence="10 11" key="1">
    <citation type="submission" date="2019-05" db="EMBL/GenBank/DDBJ databases">
        <authorList>
            <consortium name="Pathogen Informatics"/>
        </authorList>
    </citation>
    <scope>NUCLEOTIDE SEQUENCE [LARGE SCALE GENOMIC DNA]</scope>
    <source>
        <strain evidence="10 11">NM319</strain>
    </source>
</reference>
<evidence type="ECO:0000256" key="3">
    <source>
        <dbReference type="ARBA" id="ARBA00022448"/>
    </source>
</evidence>
<dbReference type="Gene3D" id="1.20.1720.10">
    <property type="entry name" value="Multidrug resistance protein D"/>
    <property type="match status" value="1"/>
</dbReference>
<dbReference type="InterPro" id="IPR020846">
    <property type="entry name" value="MFS_dom"/>
</dbReference>
<feature type="transmembrane region" description="Helical" evidence="8">
    <location>
        <begin position="257"/>
        <end position="275"/>
    </location>
</feature>
<organism evidence="10 11">
    <name type="scientific">Actinobacillus porcinus</name>
    <dbReference type="NCBI Taxonomy" id="51048"/>
    <lineage>
        <taxon>Bacteria</taxon>
        <taxon>Pseudomonadati</taxon>
        <taxon>Pseudomonadota</taxon>
        <taxon>Gammaproteobacteria</taxon>
        <taxon>Pasteurellales</taxon>
        <taxon>Pasteurellaceae</taxon>
        <taxon>Actinobacillus</taxon>
    </lineage>
</organism>
<evidence type="ECO:0000256" key="1">
    <source>
        <dbReference type="ARBA" id="ARBA00004651"/>
    </source>
</evidence>
<comment type="caution">
    <text evidence="10">The sequence shown here is derived from an EMBL/GenBank/DDBJ whole genome shotgun (WGS) entry which is preliminary data.</text>
</comment>
<dbReference type="InterPro" id="IPR011701">
    <property type="entry name" value="MFS"/>
</dbReference>
<dbReference type="Pfam" id="PF07690">
    <property type="entry name" value="MFS_1"/>
    <property type="match status" value="1"/>
</dbReference>
<dbReference type="GeneID" id="86154642"/>
<comment type="caution">
    <text evidence="8">Lacks conserved residue(s) required for the propagation of feature annotation.</text>
</comment>
<dbReference type="PANTHER" id="PTHR23502">
    <property type="entry name" value="MAJOR FACILITATOR SUPERFAMILY"/>
    <property type="match status" value="1"/>
</dbReference>
<dbReference type="PANTHER" id="PTHR23502:SF132">
    <property type="entry name" value="POLYAMINE TRANSPORTER 2-RELATED"/>
    <property type="match status" value="1"/>
</dbReference>
<evidence type="ECO:0000259" key="9">
    <source>
        <dbReference type="PROSITE" id="PS50850"/>
    </source>
</evidence>
<feature type="transmembrane region" description="Helical" evidence="8">
    <location>
        <begin position="171"/>
        <end position="191"/>
    </location>
</feature>
<dbReference type="EMBL" id="CABFKI010000001">
    <property type="protein sequence ID" value="VTU05902.1"/>
    <property type="molecule type" value="Genomic_DNA"/>
</dbReference>
<dbReference type="SUPFAM" id="SSF103473">
    <property type="entry name" value="MFS general substrate transporter"/>
    <property type="match status" value="1"/>
</dbReference>
<proteinExistence type="inferred from homology"/>
<feature type="transmembrane region" description="Helical" evidence="8">
    <location>
        <begin position="375"/>
        <end position="396"/>
    </location>
</feature>
<comment type="subcellular location">
    <subcellularLocation>
        <location evidence="8">Cell inner membrane</location>
        <topology evidence="8">Multi-pass membrane protein</topology>
    </subcellularLocation>
    <subcellularLocation>
        <location evidence="1">Cell membrane</location>
        <topology evidence="1">Multi-pass membrane protein</topology>
    </subcellularLocation>
</comment>
<sequence length="403" mass="44096">MSSDVNIKPEYKASAIFVATLGILSMLPPLGIDMYLPSFLYIAQDLGITPEQVQFTLTFFSYGMAAGQLFWGPVGDSFGRKPIILLGVSVGATVALILTQINSIENFTALRFIQGFFGAAPVVLVGALLRDLFDKNELSRMMSMITLVFMVAPLLAPIIGGQIIKYWHWHMIFYVIGFMGLLSLSLVSFIIPETHQKEHRIPLRLSVIIRNFATLWKQKEVLGYMFSSGLGFGGLFAFITSGSIVYIGLYGVAPENFGFFFMLNIGIMTFGSIMNGRFVRKIGAERMMQIGLSIQFISAIWLILTALLDLGFWSMAIGVAFFVGQNSLISSNAMASILEKFPTMAGTANSVAGSVRFALGATVGSLVALMKMDSAAPMLYTMSACSLGAVCCYYFLTYRTINK</sequence>
<keyword evidence="5 8" id="KW-0812">Transmembrane</keyword>
<evidence type="ECO:0000256" key="5">
    <source>
        <dbReference type="ARBA" id="ARBA00022692"/>
    </source>
</evidence>
<dbReference type="InterPro" id="IPR004812">
    <property type="entry name" value="Efflux_drug-R_Bcr/CmlA"/>
</dbReference>
<dbReference type="PROSITE" id="PS50850">
    <property type="entry name" value="MFS"/>
    <property type="match status" value="1"/>
</dbReference>
<feature type="transmembrane region" description="Helical" evidence="8">
    <location>
        <begin position="83"/>
        <end position="103"/>
    </location>
</feature>
<dbReference type="InterPro" id="IPR036259">
    <property type="entry name" value="MFS_trans_sf"/>
</dbReference>
<feature type="transmembrane region" description="Helical" evidence="8">
    <location>
        <begin position="310"/>
        <end position="329"/>
    </location>
</feature>
<evidence type="ECO:0000313" key="10">
    <source>
        <dbReference type="EMBL" id="VTU05902.1"/>
    </source>
</evidence>
<evidence type="ECO:0000256" key="7">
    <source>
        <dbReference type="ARBA" id="ARBA00023136"/>
    </source>
</evidence>
<dbReference type="NCBIfam" id="NF008314">
    <property type="entry name" value="PRK11102.1"/>
    <property type="match status" value="1"/>
</dbReference>
<feature type="transmembrane region" description="Helical" evidence="8">
    <location>
        <begin position="141"/>
        <end position="159"/>
    </location>
</feature>
<keyword evidence="3 8" id="KW-0813">Transport</keyword>
<keyword evidence="6 8" id="KW-1133">Transmembrane helix</keyword>
<comment type="similarity">
    <text evidence="2 8">Belongs to the major facilitator superfamily. Bcr/CmlA family.</text>
</comment>
<feature type="domain" description="Major facilitator superfamily (MFS) profile" evidence="9">
    <location>
        <begin position="17"/>
        <end position="401"/>
    </location>
</feature>
<evidence type="ECO:0000256" key="4">
    <source>
        <dbReference type="ARBA" id="ARBA00022475"/>
    </source>
</evidence>
<feature type="transmembrane region" description="Helical" evidence="8">
    <location>
        <begin position="109"/>
        <end position="129"/>
    </location>
</feature>